<feature type="domain" description="Peptidase M16 C-terminal" evidence="3">
    <location>
        <begin position="192"/>
        <end position="375"/>
    </location>
</feature>
<proteinExistence type="predicted"/>
<evidence type="ECO:0000313" key="5">
    <source>
        <dbReference type="Proteomes" id="UP000022910"/>
    </source>
</evidence>
<evidence type="ECO:0000259" key="3">
    <source>
        <dbReference type="Pfam" id="PF05193"/>
    </source>
</evidence>
<dbReference type="AlphaFoldDB" id="A0A015K743"/>
<dbReference type="Gene3D" id="3.30.830.10">
    <property type="entry name" value="Metalloenzyme, LuxS/M16 peptidase-like"/>
    <property type="match status" value="4"/>
</dbReference>
<dbReference type="STRING" id="1432141.A0A015K743"/>
<feature type="domain" description="Peptidase M16 N-terminal" evidence="2">
    <location>
        <begin position="49"/>
        <end position="133"/>
    </location>
</feature>
<reference evidence="4 5" key="1">
    <citation type="submission" date="2014-02" db="EMBL/GenBank/DDBJ databases">
        <title>Single nucleus genome sequencing reveals high similarity among nuclei of an endomycorrhizal fungus.</title>
        <authorList>
            <person name="Lin K."/>
            <person name="Geurts R."/>
            <person name="Zhang Z."/>
            <person name="Limpens E."/>
            <person name="Saunders D.G."/>
            <person name="Mu D."/>
            <person name="Pang E."/>
            <person name="Cao H."/>
            <person name="Cha H."/>
            <person name="Lin T."/>
            <person name="Zhou Q."/>
            <person name="Shang Y."/>
            <person name="Li Y."/>
            <person name="Ivanov S."/>
            <person name="Sharma T."/>
            <person name="Velzen R.V."/>
            <person name="Ruijter N.D."/>
            <person name="Aanen D.K."/>
            <person name="Win J."/>
            <person name="Kamoun S."/>
            <person name="Bisseling T."/>
            <person name="Huang S."/>
        </authorList>
    </citation>
    <scope>NUCLEOTIDE SEQUENCE [LARGE SCALE GENOMIC DNA]</scope>
    <source>
        <strain evidence="5">DAOM197198w</strain>
    </source>
</reference>
<dbReference type="EMBL" id="JEMT01012442">
    <property type="protein sequence ID" value="EXX75375.1"/>
    <property type="molecule type" value="Genomic_DNA"/>
</dbReference>
<dbReference type="OMA" id="CVEGPFW"/>
<dbReference type="PANTHER" id="PTHR43016:SF16">
    <property type="entry name" value="METALLOPROTEASE, PUTATIVE (AFU_ORTHOLOGUE AFUA_4G07610)-RELATED"/>
    <property type="match status" value="1"/>
</dbReference>
<dbReference type="SMR" id="A0A015K743"/>
<evidence type="ECO:0000259" key="2">
    <source>
        <dbReference type="Pfam" id="PF00675"/>
    </source>
</evidence>
<dbReference type="InterPro" id="IPR007863">
    <property type="entry name" value="Peptidase_M16_C"/>
</dbReference>
<keyword evidence="5" id="KW-1185">Reference proteome</keyword>
<sequence>MTNFEVIKSIETDFDIKITKFKSKVTGLTVILVDRQAPLVDGYFTIATEATDDDGCPHTLEHLVFLGSELFPYKGVLDLLANRAFANGTNAWTATDHTCYTIQTAGSQGFLNLLPIYVDHILYPTLTDSGCYTEVHHINGKGEDAGVVYSEMQGRENSGESRVYLRYQRLMYPEGCGYRSETGGLMENLRVLNVETIRQYHRDYYKPDNLCLIITGKILHDELFKTLDPLDERISRKKSQIHKRPFVDSAPIPLLEKSIQEVVEFPDEDESMGQIVIAWLGPLIDEFLEINALEVLHTYLSDSAASVLQKEFVEIKDPLCTDIYIMIEPQTRTAILATFSNVPTEELEELANKVLQKFTRIVESEGIDMDRMKTVIQLAKLRILDKIETSSSYFSDASIVDHVYGKRTGEDLERATKDLKYYDQLSEFTEQQWIQYLKKYHLDNHHITLLGKPSAEFAEKLSKQEENRIEKQRETLGKEKLNELETRLEEAKKLNDVPVPSNIIEDFPIPNVDSIPFINVITGRNKSEGKFKNPVQKYLDHDSKIDIPYFIQYDHINSAFVTISLYIITTNIPFELRPYINMYLGSFYSLPLNLPDGTKLTFEQVVSQLNKDTVKYDSSLGYNGNFQQIVDFSIKVEASKYVKAIQWLNYLLWHTEFTAERLKIVASKILNEIPEAKRDGYDMTSTVMQLINFDEKLSNTYLSSTLYQEKFLPNVIKELKGNGANQVIQRFYQFRELLTKPENLRIHVYGNILKLANPKSVWNEHFKIIEAPKSLTPVPLSQQFLTEFGRNPGNQGFIVKLPAIESTFSMHTAEGPSSFDSPDLASLLVLCELLQATEGLFWKLIRGQGLAYSTNLKVDVEYGHIYFDIYKSPDAFKAYEQARKAVFGLADKKIEFDKAGFEGAKSGVIYSLVRKEGNISKAAIESFVVQVLKDMDAEYNKNLLAKVQAVNIEDLYPMLTKYLVNLFKPETSNVVVVSTPVKVKDVEQGFNGHGFKLKVKNLDSIIE</sequence>
<dbReference type="Pfam" id="PF00675">
    <property type="entry name" value="Peptidase_M16"/>
    <property type="match status" value="1"/>
</dbReference>
<dbReference type="Proteomes" id="UP000022910">
    <property type="component" value="Unassembled WGS sequence"/>
</dbReference>
<feature type="domain" description="Peptidase M16 C-terminal" evidence="3">
    <location>
        <begin position="729"/>
        <end position="906"/>
    </location>
</feature>
<dbReference type="SUPFAM" id="SSF63411">
    <property type="entry name" value="LuxS/MPP-like metallohydrolase"/>
    <property type="match status" value="4"/>
</dbReference>
<organism evidence="4 5">
    <name type="scientific">Rhizophagus irregularis (strain DAOM 197198w)</name>
    <name type="common">Glomus intraradices</name>
    <dbReference type="NCBI Taxonomy" id="1432141"/>
    <lineage>
        <taxon>Eukaryota</taxon>
        <taxon>Fungi</taxon>
        <taxon>Fungi incertae sedis</taxon>
        <taxon>Mucoromycota</taxon>
        <taxon>Glomeromycotina</taxon>
        <taxon>Glomeromycetes</taxon>
        <taxon>Glomerales</taxon>
        <taxon>Glomeraceae</taxon>
        <taxon>Rhizophagus</taxon>
    </lineage>
</organism>
<protein>
    <recommendedName>
        <fullName evidence="6">Zinc metalloprotease</fullName>
    </recommendedName>
</protein>
<dbReference type="FunFam" id="3.30.830.10:FF:000015">
    <property type="entry name" value="Putative zinc metalloprotease"/>
    <property type="match status" value="1"/>
</dbReference>
<dbReference type="PANTHER" id="PTHR43016">
    <property type="entry name" value="PRESEQUENCE PROTEASE"/>
    <property type="match status" value="1"/>
</dbReference>
<evidence type="ECO:0008006" key="6">
    <source>
        <dbReference type="Google" id="ProtNLM"/>
    </source>
</evidence>
<dbReference type="OrthoDB" id="4953at2759"/>
<dbReference type="InterPro" id="IPR011249">
    <property type="entry name" value="Metalloenz_LuxS/M16"/>
</dbReference>
<gene>
    <name evidence="4" type="ORF">RirG_042370</name>
</gene>
<keyword evidence="1" id="KW-0175">Coiled coil</keyword>
<dbReference type="FunFam" id="3.30.830.10:FF:000031">
    <property type="entry name" value="Putative zinc metalloprotease"/>
    <property type="match status" value="1"/>
</dbReference>
<dbReference type="InterPro" id="IPR011765">
    <property type="entry name" value="Pept_M16_N"/>
</dbReference>
<evidence type="ECO:0000256" key="1">
    <source>
        <dbReference type="SAM" id="Coils"/>
    </source>
</evidence>
<evidence type="ECO:0000313" key="4">
    <source>
        <dbReference type="EMBL" id="EXX75375.1"/>
    </source>
</evidence>
<dbReference type="GO" id="GO:0046872">
    <property type="term" value="F:metal ion binding"/>
    <property type="evidence" value="ECO:0007669"/>
    <property type="project" value="InterPro"/>
</dbReference>
<comment type="caution">
    <text evidence="4">The sequence shown here is derived from an EMBL/GenBank/DDBJ whole genome shotgun (WGS) entry which is preliminary data.</text>
</comment>
<dbReference type="Pfam" id="PF05193">
    <property type="entry name" value="Peptidase_M16_C"/>
    <property type="match status" value="2"/>
</dbReference>
<feature type="coiled-coil region" evidence="1">
    <location>
        <begin position="455"/>
        <end position="494"/>
    </location>
</feature>
<name>A0A015K743_RHIIW</name>
<accession>A0A015K743</accession>